<keyword evidence="2" id="KW-1185">Reference proteome</keyword>
<comment type="caution">
    <text evidence="1">The sequence shown here is derived from an EMBL/GenBank/DDBJ whole genome shotgun (WGS) entry which is preliminary data.</text>
</comment>
<evidence type="ECO:0000313" key="1">
    <source>
        <dbReference type="EMBL" id="KAI5682265.1"/>
    </source>
</evidence>
<organism evidence="1 2">
    <name type="scientific">Catharanthus roseus</name>
    <name type="common">Madagascar periwinkle</name>
    <name type="synonym">Vinca rosea</name>
    <dbReference type="NCBI Taxonomy" id="4058"/>
    <lineage>
        <taxon>Eukaryota</taxon>
        <taxon>Viridiplantae</taxon>
        <taxon>Streptophyta</taxon>
        <taxon>Embryophyta</taxon>
        <taxon>Tracheophyta</taxon>
        <taxon>Spermatophyta</taxon>
        <taxon>Magnoliopsida</taxon>
        <taxon>eudicotyledons</taxon>
        <taxon>Gunneridae</taxon>
        <taxon>Pentapetalae</taxon>
        <taxon>asterids</taxon>
        <taxon>lamiids</taxon>
        <taxon>Gentianales</taxon>
        <taxon>Apocynaceae</taxon>
        <taxon>Rauvolfioideae</taxon>
        <taxon>Vinceae</taxon>
        <taxon>Catharanthinae</taxon>
        <taxon>Catharanthus</taxon>
    </lineage>
</organism>
<dbReference type="Proteomes" id="UP001060085">
    <property type="component" value="Linkage Group LG01"/>
</dbReference>
<proteinExistence type="predicted"/>
<dbReference type="EMBL" id="CM044701">
    <property type="protein sequence ID" value="KAI5682265.1"/>
    <property type="molecule type" value="Genomic_DNA"/>
</dbReference>
<name>A0ACC0CBG2_CATRO</name>
<reference evidence="2" key="1">
    <citation type="journal article" date="2023" name="Nat. Plants">
        <title>Single-cell RNA sequencing provides a high-resolution roadmap for understanding the multicellular compartmentation of specialized metabolism.</title>
        <authorList>
            <person name="Sun S."/>
            <person name="Shen X."/>
            <person name="Li Y."/>
            <person name="Li Y."/>
            <person name="Wang S."/>
            <person name="Li R."/>
            <person name="Zhang H."/>
            <person name="Shen G."/>
            <person name="Guo B."/>
            <person name="Wei J."/>
            <person name="Xu J."/>
            <person name="St-Pierre B."/>
            <person name="Chen S."/>
            <person name="Sun C."/>
        </authorList>
    </citation>
    <scope>NUCLEOTIDE SEQUENCE [LARGE SCALE GENOMIC DNA]</scope>
</reference>
<evidence type="ECO:0000313" key="2">
    <source>
        <dbReference type="Proteomes" id="UP001060085"/>
    </source>
</evidence>
<sequence length="439" mass="48620">MKGILDRELTHNFFARAKPFFAVIFLQFGLAGMDILSKVALNEGMSNYVFVVYRHAIATAVIAPFAIILDKKVRPRMTFSIFAKIVVLSLLEPVIDQNLYFLGMKYTTATFAAAMANVLPAITFLIAWIFRLEKVKLKSINSQAKIIGTIATVGGAMLMTLVRGPAVMLPWTKETGTHQHQSGVISLEHSIKGALMITVGCFSWACFMVLQAITLQSYPAELSLTAWICLLGTAEGAIVALVMERGKAAVWSINWDTKFLAALYSGVFCSGLAYFIQGVVMKERGPVFVTAFNPLSMVIVAILSSFILHEKMYLGRILGAIVIVAGLYLVVWGKRKDYKSPSLDGIETDKEMRNPEIKCQSNLNNEVITIDMPKERTVNGNEITVAYESLENIRLHIIRHGARRNLSRPPETPVTLGFDLNAYAHGNPWHTEILSAITR</sequence>
<accession>A0ACC0CBG2</accession>
<protein>
    <submittedName>
        <fullName evidence="1">Uncharacterized protein</fullName>
    </submittedName>
</protein>
<gene>
    <name evidence="1" type="ORF">M9H77_03493</name>
</gene>